<name>A0ABT5TFX8_9RHOB</name>
<reference evidence="2" key="1">
    <citation type="submission" date="2023-02" db="EMBL/GenBank/DDBJ databases">
        <title>Description of Roseinatronobacter alkalisoli sp. nov., an alkaliphilic bacerium isolated from soda soil.</title>
        <authorList>
            <person name="Wei W."/>
        </authorList>
    </citation>
    <scope>NUCLEOTIDE SEQUENCE</scope>
    <source>
        <strain evidence="2">HJB301</strain>
    </source>
</reference>
<dbReference type="RefSeq" id="WP_274353932.1">
    <property type="nucleotide sequence ID" value="NZ_JAQZSM010000028.1"/>
</dbReference>
<protein>
    <submittedName>
        <fullName evidence="2">Uncharacterized protein</fullName>
    </submittedName>
</protein>
<evidence type="ECO:0000256" key="1">
    <source>
        <dbReference type="SAM" id="SignalP"/>
    </source>
</evidence>
<evidence type="ECO:0000313" key="3">
    <source>
        <dbReference type="Proteomes" id="UP001431784"/>
    </source>
</evidence>
<dbReference type="Proteomes" id="UP001431784">
    <property type="component" value="Unassembled WGS sequence"/>
</dbReference>
<keyword evidence="3" id="KW-1185">Reference proteome</keyword>
<comment type="caution">
    <text evidence="2">The sequence shown here is derived from an EMBL/GenBank/DDBJ whole genome shotgun (WGS) entry which is preliminary data.</text>
</comment>
<sequence length="441" mass="46735">MMTNRMLAWLLTVIVCPAEAAQAQDKQHMGNLIAELDGEVAELEIFHGPIMGFIRSMASYRTGFGGDGGLISIEALPLQAPVGVHPLQGMAVLRLEFSAPAPLDASSPADEIIMNYVRDWSAGEEEPDLVFQSTDDVILELERLDFTEGAASVAGMVAGTLCPHDINSEETDVVSAECFEASFQFDTALAPFAPAVPVETPPEAGATADVAAADDSPVTMNVLGRVTATLDGEPHEWLTIAGEIQGGQGASANWQRTEISIPTFADSFGAIADQLSPEERAQLEALDEMFGGENNPMAEMMGQITGQPMGGQEHINLTISGHDPASPNILTEQVLAIDVYLTSMDVPIGTPIPAEVNYFVEASGSFIPQLFYVSSDGGSEASVTFERLDLEPGGGHATGSFSATLCRMEGARLMDGPDLSDCMTAEGRFDTALVEEDPISF</sequence>
<feature type="chain" id="PRO_5047177028" evidence="1">
    <location>
        <begin position="21"/>
        <end position="441"/>
    </location>
</feature>
<keyword evidence="1" id="KW-0732">Signal</keyword>
<feature type="signal peptide" evidence="1">
    <location>
        <begin position="1"/>
        <end position="20"/>
    </location>
</feature>
<dbReference type="EMBL" id="JAQZSM010000028">
    <property type="protein sequence ID" value="MDD7973261.1"/>
    <property type="molecule type" value="Genomic_DNA"/>
</dbReference>
<proteinExistence type="predicted"/>
<gene>
    <name evidence="2" type="ORF">PUT78_19460</name>
</gene>
<evidence type="ECO:0000313" key="2">
    <source>
        <dbReference type="EMBL" id="MDD7973261.1"/>
    </source>
</evidence>
<organism evidence="2 3">
    <name type="scientific">Roseinatronobacter alkalisoli</name>
    <dbReference type="NCBI Taxonomy" id="3028235"/>
    <lineage>
        <taxon>Bacteria</taxon>
        <taxon>Pseudomonadati</taxon>
        <taxon>Pseudomonadota</taxon>
        <taxon>Alphaproteobacteria</taxon>
        <taxon>Rhodobacterales</taxon>
        <taxon>Paracoccaceae</taxon>
        <taxon>Roseinatronobacter</taxon>
    </lineage>
</organism>
<accession>A0ABT5TFX8</accession>